<dbReference type="InterPro" id="IPR058890">
    <property type="entry name" value="YwtC-like"/>
</dbReference>
<dbReference type="OrthoDB" id="2988582at2"/>
<feature type="transmembrane region" description="Helical" evidence="1">
    <location>
        <begin position="7"/>
        <end position="27"/>
    </location>
</feature>
<dbReference type="Pfam" id="PF26359">
    <property type="entry name" value="YwtC"/>
    <property type="match status" value="1"/>
</dbReference>
<dbReference type="RefSeq" id="WP_108024923.1">
    <property type="nucleotide sequence ID" value="NZ_QBKR01000019.1"/>
</dbReference>
<evidence type="ECO:0000313" key="4">
    <source>
        <dbReference type="Proteomes" id="UP000244240"/>
    </source>
</evidence>
<feature type="domain" description="Golvesin/Xly CBD-like" evidence="2">
    <location>
        <begin position="57"/>
        <end position="178"/>
    </location>
</feature>
<comment type="caution">
    <text evidence="3">The sequence shown here is derived from an EMBL/GenBank/DDBJ whole genome shotgun (WGS) entry which is preliminary data.</text>
</comment>
<dbReference type="EMBL" id="QBKR01000019">
    <property type="protein sequence ID" value="PTX55294.1"/>
    <property type="molecule type" value="Genomic_DNA"/>
</dbReference>
<proteinExistence type="predicted"/>
<evidence type="ECO:0000256" key="1">
    <source>
        <dbReference type="SAM" id="Phobius"/>
    </source>
</evidence>
<dbReference type="Pfam" id="PF25275">
    <property type="entry name" value="Golvesin_C"/>
    <property type="match status" value="1"/>
</dbReference>
<evidence type="ECO:0000259" key="2">
    <source>
        <dbReference type="Pfam" id="PF25275"/>
    </source>
</evidence>
<organism evidence="3 4">
    <name type="scientific">Melghirimyces profundicolus</name>
    <dbReference type="NCBI Taxonomy" id="1242148"/>
    <lineage>
        <taxon>Bacteria</taxon>
        <taxon>Bacillati</taxon>
        <taxon>Bacillota</taxon>
        <taxon>Bacilli</taxon>
        <taxon>Bacillales</taxon>
        <taxon>Thermoactinomycetaceae</taxon>
        <taxon>Melghirimyces</taxon>
    </lineage>
</organism>
<dbReference type="InterPro" id="IPR033803">
    <property type="entry name" value="CBD-like_Golvesin-Xly"/>
</dbReference>
<accession>A0A2T6BGV7</accession>
<dbReference type="Gene3D" id="2.60.120.260">
    <property type="entry name" value="Galactose-binding domain-like"/>
    <property type="match status" value="1"/>
</dbReference>
<sequence>MKRLLKLVFPVVFLGTVLFVMIGFRHLETLDAQELRVIEEFRKRMKLEAQGGALDEGRKQTVGEWPLSVNAHGYFGPDYQTHPAGDGSGIFTWTFRVKQAGNYQIFVNYASAPDRASNAPYTVYYHGGQSKTVIVNQKTGGGQWVSLGTFPFQKGDQGKVVLTNRADGFVIADAVKIVGTQNTWARLILDNRNALKTASGSGGR</sequence>
<dbReference type="AlphaFoldDB" id="A0A2T6BGV7"/>
<keyword evidence="1" id="KW-1133">Transmembrane helix</keyword>
<evidence type="ECO:0000313" key="3">
    <source>
        <dbReference type="EMBL" id="PTX55294.1"/>
    </source>
</evidence>
<keyword evidence="4" id="KW-1185">Reference proteome</keyword>
<gene>
    <name evidence="3" type="ORF">C8P63_1191</name>
</gene>
<keyword evidence="1" id="KW-0812">Transmembrane</keyword>
<protein>
    <recommendedName>
        <fullName evidence="2">Golvesin/Xly CBD-like domain-containing protein</fullName>
    </recommendedName>
</protein>
<name>A0A2T6BGV7_9BACL</name>
<keyword evidence="1" id="KW-0472">Membrane</keyword>
<dbReference type="Proteomes" id="UP000244240">
    <property type="component" value="Unassembled WGS sequence"/>
</dbReference>
<reference evidence="3 4" key="1">
    <citation type="submission" date="2018-04" db="EMBL/GenBank/DDBJ databases">
        <title>Genomic Encyclopedia of Archaeal and Bacterial Type Strains, Phase II (KMG-II): from individual species to whole genera.</title>
        <authorList>
            <person name="Goeker M."/>
        </authorList>
    </citation>
    <scope>NUCLEOTIDE SEQUENCE [LARGE SCALE GENOMIC DNA]</scope>
    <source>
        <strain evidence="3 4">DSM 45787</strain>
    </source>
</reference>